<sequence>MDVLCRQANREFRDRGRLSVYNRYDKFGTDSPYQTRCQRENNNYCNYRRCFGGGGTKQYANYAKNLPSISMTVANTLMSKIPLQIFSGSVNNKSCTVLRDTRCSAIGIDKRLLKEEDYIGNYECYKLFDGSVAKLETAKAHIIKDPFFTGRVKV</sequence>
<comment type="caution">
    <text evidence="1">The sequence shown here is derived from an EMBL/GenBank/DDBJ whole genome shotgun (WGS) entry which is preliminary data.</text>
</comment>
<reference evidence="1 2" key="1">
    <citation type="journal article" date="2021" name="Elife">
        <title>Chloroplast acquisition without the gene transfer in kleptoplastic sea slugs, Plakobranchus ocellatus.</title>
        <authorList>
            <person name="Maeda T."/>
            <person name="Takahashi S."/>
            <person name="Yoshida T."/>
            <person name="Shimamura S."/>
            <person name="Takaki Y."/>
            <person name="Nagai Y."/>
            <person name="Toyoda A."/>
            <person name="Suzuki Y."/>
            <person name="Arimoto A."/>
            <person name="Ishii H."/>
            <person name="Satoh N."/>
            <person name="Nishiyama T."/>
            <person name="Hasebe M."/>
            <person name="Maruyama T."/>
            <person name="Minagawa J."/>
            <person name="Obokata J."/>
            <person name="Shigenobu S."/>
        </authorList>
    </citation>
    <scope>NUCLEOTIDE SEQUENCE [LARGE SCALE GENOMIC DNA]</scope>
</reference>
<dbReference type="Proteomes" id="UP000735302">
    <property type="component" value="Unassembled WGS sequence"/>
</dbReference>
<name>A0AAV4ALZ8_9GAST</name>
<proteinExistence type="predicted"/>
<protein>
    <submittedName>
        <fullName evidence="1">Uncharacterized protein</fullName>
    </submittedName>
</protein>
<evidence type="ECO:0000313" key="1">
    <source>
        <dbReference type="EMBL" id="GFO07818.1"/>
    </source>
</evidence>
<organism evidence="1 2">
    <name type="scientific">Plakobranchus ocellatus</name>
    <dbReference type="NCBI Taxonomy" id="259542"/>
    <lineage>
        <taxon>Eukaryota</taxon>
        <taxon>Metazoa</taxon>
        <taxon>Spiralia</taxon>
        <taxon>Lophotrochozoa</taxon>
        <taxon>Mollusca</taxon>
        <taxon>Gastropoda</taxon>
        <taxon>Heterobranchia</taxon>
        <taxon>Euthyneura</taxon>
        <taxon>Panpulmonata</taxon>
        <taxon>Sacoglossa</taxon>
        <taxon>Placobranchoidea</taxon>
        <taxon>Plakobranchidae</taxon>
        <taxon>Plakobranchus</taxon>
    </lineage>
</organism>
<keyword evidence="2" id="KW-1185">Reference proteome</keyword>
<dbReference type="EMBL" id="BLXT01003909">
    <property type="protein sequence ID" value="GFO07818.1"/>
    <property type="molecule type" value="Genomic_DNA"/>
</dbReference>
<accession>A0AAV4ALZ8</accession>
<gene>
    <name evidence="1" type="ORF">PoB_003432300</name>
</gene>
<evidence type="ECO:0000313" key="2">
    <source>
        <dbReference type="Proteomes" id="UP000735302"/>
    </source>
</evidence>
<dbReference type="AlphaFoldDB" id="A0AAV4ALZ8"/>